<keyword evidence="12 18" id="KW-1133">Transmembrane helix</keyword>
<keyword evidence="11" id="KW-0573">Peptidoglycan synthesis</keyword>
<evidence type="ECO:0000256" key="5">
    <source>
        <dbReference type="ARBA" id="ARBA00022670"/>
    </source>
</evidence>
<evidence type="ECO:0000256" key="9">
    <source>
        <dbReference type="ARBA" id="ARBA00022801"/>
    </source>
</evidence>
<evidence type="ECO:0000256" key="16">
    <source>
        <dbReference type="ARBA" id="ARBA00034000"/>
    </source>
</evidence>
<dbReference type="InterPro" id="IPR050396">
    <property type="entry name" value="Glycosyltr_51/Transpeptidase"/>
</dbReference>
<evidence type="ECO:0000256" key="7">
    <source>
        <dbReference type="ARBA" id="ARBA00022679"/>
    </source>
</evidence>
<dbReference type="Gene3D" id="6.20.370.110">
    <property type="match status" value="1"/>
</dbReference>
<evidence type="ECO:0000256" key="1">
    <source>
        <dbReference type="ARBA" id="ARBA00007090"/>
    </source>
</evidence>
<feature type="domain" description="Glycosyl transferase family 51" evidence="20">
    <location>
        <begin position="74"/>
        <end position="243"/>
    </location>
</feature>
<comment type="similarity">
    <text evidence="1">In the C-terminal section; belongs to the transpeptidase family.</text>
</comment>
<dbReference type="SUPFAM" id="SSF53955">
    <property type="entry name" value="Lysozyme-like"/>
    <property type="match status" value="1"/>
</dbReference>
<evidence type="ECO:0000256" key="17">
    <source>
        <dbReference type="ARBA" id="ARBA00049902"/>
    </source>
</evidence>
<evidence type="ECO:0000256" key="6">
    <source>
        <dbReference type="ARBA" id="ARBA00022676"/>
    </source>
</evidence>
<name>A0A929MTK4_ABIDE</name>
<dbReference type="InterPro" id="IPR012338">
    <property type="entry name" value="Beta-lactam/transpept-like"/>
</dbReference>
<comment type="similarity">
    <text evidence="2">In the N-terminal section; belongs to the glycosyltransferase 51 family.</text>
</comment>
<dbReference type="Pfam" id="PF00905">
    <property type="entry name" value="Transpeptidase"/>
    <property type="match status" value="1"/>
</dbReference>
<comment type="catalytic activity">
    <reaction evidence="16">
        <text>Preferential cleavage: (Ac)2-L-Lys-D-Ala-|-D-Ala. Also transpeptidation of peptidyl-alanyl moieties that are N-acyl substituents of D-alanine.</text>
        <dbReference type="EC" id="3.4.16.4"/>
    </reaction>
</comment>
<dbReference type="GO" id="GO:0071555">
    <property type="term" value="P:cell wall organization"/>
    <property type="evidence" value="ECO:0007669"/>
    <property type="project" value="UniProtKB-KW"/>
</dbReference>
<gene>
    <name evidence="21" type="ORF">HXK00_01745</name>
</gene>
<evidence type="ECO:0000259" key="20">
    <source>
        <dbReference type="Pfam" id="PF00912"/>
    </source>
</evidence>
<dbReference type="InterPro" id="IPR036950">
    <property type="entry name" value="PBP_transglycosylase"/>
</dbReference>
<keyword evidence="15" id="KW-0961">Cell wall biogenesis/degradation</keyword>
<keyword evidence="3" id="KW-1003">Cell membrane</keyword>
<dbReference type="GO" id="GO:0008360">
    <property type="term" value="P:regulation of cell shape"/>
    <property type="evidence" value="ECO:0007669"/>
    <property type="project" value="UniProtKB-KW"/>
</dbReference>
<dbReference type="PANTHER" id="PTHR32282">
    <property type="entry name" value="BINDING PROTEIN TRANSPEPTIDASE, PUTATIVE-RELATED"/>
    <property type="match status" value="1"/>
</dbReference>
<dbReference type="GO" id="GO:0030288">
    <property type="term" value="C:outer membrane-bounded periplasmic space"/>
    <property type="evidence" value="ECO:0007669"/>
    <property type="project" value="TreeGrafter"/>
</dbReference>
<evidence type="ECO:0000256" key="11">
    <source>
        <dbReference type="ARBA" id="ARBA00022984"/>
    </source>
</evidence>
<feature type="domain" description="Penicillin-binding protein transpeptidase" evidence="19">
    <location>
        <begin position="343"/>
        <end position="590"/>
    </location>
</feature>
<evidence type="ECO:0000256" key="3">
    <source>
        <dbReference type="ARBA" id="ARBA00022475"/>
    </source>
</evidence>
<dbReference type="GO" id="GO:0008955">
    <property type="term" value="F:peptidoglycan glycosyltransferase activity"/>
    <property type="evidence" value="ECO:0007669"/>
    <property type="project" value="UniProtKB-EC"/>
</dbReference>
<evidence type="ECO:0000256" key="15">
    <source>
        <dbReference type="ARBA" id="ARBA00023316"/>
    </source>
</evidence>
<dbReference type="GO" id="GO:0008658">
    <property type="term" value="F:penicillin binding"/>
    <property type="evidence" value="ECO:0007669"/>
    <property type="project" value="InterPro"/>
</dbReference>
<keyword evidence="6" id="KW-0328">Glycosyltransferase</keyword>
<dbReference type="Gene3D" id="3.40.710.10">
    <property type="entry name" value="DD-peptidase/beta-lactamase superfamily"/>
    <property type="match status" value="1"/>
</dbReference>
<reference evidence="21" key="1">
    <citation type="submission" date="2020-04" db="EMBL/GenBank/DDBJ databases">
        <title>Deep metagenomics examines the oral microbiome during advanced dental caries in children, revealing novel taxa and co-occurrences with host molecules.</title>
        <authorList>
            <person name="Baker J.L."/>
            <person name="Morton J.T."/>
            <person name="Dinis M."/>
            <person name="Alvarez R."/>
            <person name="Tran N.C."/>
            <person name="Knight R."/>
            <person name="Edlund A."/>
        </authorList>
    </citation>
    <scope>NUCLEOTIDE SEQUENCE</scope>
    <source>
        <strain evidence="21">JCVI_23_bin.16</strain>
    </source>
</reference>
<evidence type="ECO:0000256" key="8">
    <source>
        <dbReference type="ARBA" id="ARBA00022692"/>
    </source>
</evidence>
<comment type="caution">
    <text evidence="21">The sequence shown here is derived from an EMBL/GenBank/DDBJ whole genome shotgun (WGS) entry which is preliminary data.</text>
</comment>
<dbReference type="InterPro" id="IPR023346">
    <property type="entry name" value="Lysozyme-like_dom_sf"/>
</dbReference>
<dbReference type="EMBL" id="JABZFV010000015">
    <property type="protein sequence ID" value="MBF0934350.1"/>
    <property type="molecule type" value="Genomic_DNA"/>
</dbReference>
<dbReference type="GO" id="GO:0009002">
    <property type="term" value="F:serine-type D-Ala-D-Ala carboxypeptidase activity"/>
    <property type="evidence" value="ECO:0007669"/>
    <property type="project" value="UniProtKB-EC"/>
</dbReference>
<keyword evidence="13 18" id="KW-0472">Membrane</keyword>
<keyword evidence="4" id="KW-0121">Carboxypeptidase</keyword>
<feature type="transmembrane region" description="Helical" evidence="18">
    <location>
        <begin position="27"/>
        <end position="47"/>
    </location>
</feature>
<evidence type="ECO:0000256" key="10">
    <source>
        <dbReference type="ARBA" id="ARBA00022960"/>
    </source>
</evidence>
<dbReference type="InterPro" id="IPR001460">
    <property type="entry name" value="PCN-bd_Tpept"/>
</dbReference>
<accession>A0A929MTK4</accession>
<keyword evidence="14" id="KW-0511">Multifunctional enzyme</keyword>
<evidence type="ECO:0000256" key="12">
    <source>
        <dbReference type="ARBA" id="ARBA00022989"/>
    </source>
</evidence>
<evidence type="ECO:0000313" key="22">
    <source>
        <dbReference type="Proteomes" id="UP000757900"/>
    </source>
</evidence>
<dbReference type="InterPro" id="IPR001264">
    <property type="entry name" value="Glyco_trans_51"/>
</dbReference>
<evidence type="ECO:0000256" key="4">
    <source>
        <dbReference type="ARBA" id="ARBA00022645"/>
    </source>
</evidence>
<dbReference type="PANTHER" id="PTHR32282:SF32">
    <property type="entry name" value="PENICILLIN-BINDING PROTEIN 2A"/>
    <property type="match status" value="1"/>
</dbReference>
<organism evidence="21 22">
    <name type="scientific">Abiotrophia defectiva</name>
    <name type="common">Streptococcus defectivus</name>
    <dbReference type="NCBI Taxonomy" id="46125"/>
    <lineage>
        <taxon>Bacteria</taxon>
        <taxon>Bacillati</taxon>
        <taxon>Bacillota</taxon>
        <taxon>Bacilli</taxon>
        <taxon>Lactobacillales</taxon>
        <taxon>Aerococcaceae</taxon>
        <taxon>Abiotrophia</taxon>
    </lineage>
</organism>
<evidence type="ECO:0000313" key="21">
    <source>
        <dbReference type="EMBL" id="MBF0934350.1"/>
    </source>
</evidence>
<proteinExistence type="inferred from homology"/>
<dbReference type="GO" id="GO:0006508">
    <property type="term" value="P:proteolysis"/>
    <property type="evidence" value="ECO:0007669"/>
    <property type="project" value="UniProtKB-KW"/>
</dbReference>
<evidence type="ECO:0000256" key="2">
    <source>
        <dbReference type="ARBA" id="ARBA00007739"/>
    </source>
</evidence>
<dbReference type="AlphaFoldDB" id="A0A929MTK4"/>
<comment type="catalytic activity">
    <reaction evidence="17">
        <text>[GlcNAc-(1-&gt;4)-Mur2Ac(oyl-L-Ala-gamma-D-Glu-L-Lys-D-Ala-D-Ala)](n)-di-trans,octa-cis-undecaprenyl diphosphate + beta-D-GlcNAc-(1-&gt;4)-Mur2Ac(oyl-L-Ala-gamma-D-Glu-L-Lys-D-Ala-D-Ala)-di-trans,octa-cis-undecaprenyl diphosphate = [GlcNAc-(1-&gt;4)-Mur2Ac(oyl-L-Ala-gamma-D-Glu-L-Lys-D-Ala-D-Ala)](n+1)-di-trans,octa-cis-undecaprenyl diphosphate + di-trans,octa-cis-undecaprenyl diphosphate + H(+)</text>
        <dbReference type="Rhea" id="RHEA:23708"/>
        <dbReference type="Rhea" id="RHEA-COMP:9602"/>
        <dbReference type="Rhea" id="RHEA-COMP:9603"/>
        <dbReference type="ChEBI" id="CHEBI:15378"/>
        <dbReference type="ChEBI" id="CHEBI:58405"/>
        <dbReference type="ChEBI" id="CHEBI:60033"/>
        <dbReference type="ChEBI" id="CHEBI:78435"/>
        <dbReference type="EC" id="2.4.99.28"/>
    </reaction>
</comment>
<keyword evidence="9" id="KW-0378">Hydrolase</keyword>
<dbReference type="Gene3D" id="1.10.3810.10">
    <property type="entry name" value="Biosynthetic peptidoglycan transglycosylase-like"/>
    <property type="match status" value="1"/>
</dbReference>
<keyword evidence="7" id="KW-0808">Transferase</keyword>
<sequence>MASQASFRIRLWQGFKGIWRYYRGWKWLILIGMSIMLVMSTYLVFIAKTTNVAMLQDALKTVTTIYDKNDQEAGTLSAQKGTYINLDQMSTTIREAVVATEDKRFYQHNGFDAQGIGRALVRFVINRNTSGGGGSTLTQQLVKNAFLTLDQTLQRKLKEFFLALEVEKQFSKDQILEMYLNHAYFGNGVWGVEDASQRYFGHSAASLSWNEAAVLTGILKGPSLFNPIDDYEAAIERRNVVVGLLEQESVIDSQTAQSIKSSGIELHDAYVAKEQDQYPAYFDAVLDEAVAETGIPEADLLAKGYKIYTYLNPEYQNALDSAYQVQGIFPDDNTGTPLVQSASVVVEPSTGGVMAIYGGRGDYVHRGFNRATDMRRSPGSTIKPLAVYEPALEAGYKINSQVPDQVRSYGNNHYAPENYDRQTDPSGQVPLYYALAQSKNTSAVYLMDQLGIGKSVQKLDQFGLKIQSQDQQLTLALGALSQGVSPLQMASAYAAFANKGIRNDSYLIRQIKDASGHIIYQNTRPTKYMVMTPRVAADMTSMMLETYGGNGTGYGAGPSFGQIAGKTGSTEVSDGNMATRDKWMIGYTPDFVIASWVGLDKSGEQSLDDLMPSGMRQLFSIQTTNLMAASPQTSFGLEMASQMTTDTNPIADAVQHYNVGETIDQGAKWVNQNAGNLWDDIVFTTKEAVRGVGDWWRSIDWPF</sequence>
<dbReference type="SUPFAM" id="SSF56601">
    <property type="entry name" value="beta-lactamase/transpeptidase-like"/>
    <property type="match status" value="1"/>
</dbReference>
<keyword evidence="5" id="KW-0645">Protease</keyword>
<protein>
    <submittedName>
        <fullName evidence="21">PBP1A family penicillin-binding protein</fullName>
    </submittedName>
</protein>
<evidence type="ECO:0000259" key="19">
    <source>
        <dbReference type="Pfam" id="PF00905"/>
    </source>
</evidence>
<dbReference type="Pfam" id="PF00912">
    <property type="entry name" value="Transgly"/>
    <property type="match status" value="1"/>
</dbReference>
<dbReference type="FunFam" id="1.10.3810.10:FF:000001">
    <property type="entry name" value="Penicillin-binding protein 1A"/>
    <property type="match status" value="1"/>
</dbReference>
<evidence type="ECO:0000256" key="13">
    <source>
        <dbReference type="ARBA" id="ARBA00023136"/>
    </source>
</evidence>
<evidence type="ECO:0000256" key="14">
    <source>
        <dbReference type="ARBA" id="ARBA00023268"/>
    </source>
</evidence>
<dbReference type="NCBIfam" id="TIGR02074">
    <property type="entry name" value="PBP_1a_fam"/>
    <property type="match status" value="1"/>
</dbReference>
<keyword evidence="8 18" id="KW-0812">Transmembrane</keyword>
<keyword evidence="10" id="KW-0133">Cell shape</keyword>
<dbReference type="Proteomes" id="UP000757900">
    <property type="component" value="Unassembled WGS sequence"/>
</dbReference>
<dbReference type="GO" id="GO:0009252">
    <property type="term" value="P:peptidoglycan biosynthetic process"/>
    <property type="evidence" value="ECO:0007669"/>
    <property type="project" value="UniProtKB-KW"/>
</dbReference>
<evidence type="ECO:0000256" key="18">
    <source>
        <dbReference type="SAM" id="Phobius"/>
    </source>
</evidence>